<dbReference type="InterPro" id="IPR006626">
    <property type="entry name" value="PbH1"/>
</dbReference>
<comment type="caution">
    <text evidence="2">The sequence shown here is derived from an EMBL/GenBank/DDBJ whole genome shotgun (WGS) entry which is preliminary data.</text>
</comment>
<protein>
    <submittedName>
        <fullName evidence="2">Right-handed parallel beta-helix repeat-containing protein</fullName>
    </submittedName>
</protein>
<dbReference type="SMART" id="SM00710">
    <property type="entry name" value="PbH1"/>
    <property type="match status" value="8"/>
</dbReference>
<dbReference type="RefSeq" id="WP_201660623.1">
    <property type="nucleotide sequence ID" value="NZ_JAEQNC010000009.1"/>
</dbReference>
<dbReference type="Gene3D" id="2.160.20.10">
    <property type="entry name" value="Single-stranded right-handed beta-helix, Pectin lyase-like"/>
    <property type="match status" value="3"/>
</dbReference>
<evidence type="ECO:0000313" key="2">
    <source>
        <dbReference type="EMBL" id="MBL0373696.1"/>
    </source>
</evidence>
<dbReference type="InterPro" id="IPR012334">
    <property type="entry name" value="Pectin_lyas_fold"/>
</dbReference>
<dbReference type="PANTHER" id="PTHR36453">
    <property type="entry name" value="SECRETED PROTEIN-RELATED"/>
    <property type="match status" value="1"/>
</dbReference>
<keyword evidence="3" id="KW-1185">Reference proteome</keyword>
<dbReference type="InterPro" id="IPR011050">
    <property type="entry name" value="Pectin_lyase_fold/virulence"/>
</dbReference>
<name>A0A936YUS2_9HYPH</name>
<dbReference type="SUPFAM" id="SSF51126">
    <property type="entry name" value="Pectin lyase-like"/>
    <property type="match status" value="1"/>
</dbReference>
<feature type="domain" description="Right handed beta helix" evidence="1">
    <location>
        <begin position="376"/>
        <end position="538"/>
    </location>
</feature>
<dbReference type="InterPro" id="IPR039448">
    <property type="entry name" value="Beta_helix"/>
</dbReference>
<proteinExistence type="predicted"/>
<evidence type="ECO:0000259" key="1">
    <source>
        <dbReference type="Pfam" id="PF13229"/>
    </source>
</evidence>
<evidence type="ECO:0000313" key="3">
    <source>
        <dbReference type="Proteomes" id="UP000633219"/>
    </source>
</evidence>
<gene>
    <name evidence="2" type="ORF">JJB09_16860</name>
</gene>
<reference evidence="2" key="1">
    <citation type="submission" date="2021-01" db="EMBL/GenBank/DDBJ databases">
        <title>Rhizobium sp. strain KVB221 16S ribosomal RNA gene Genome sequencing and assembly.</title>
        <authorList>
            <person name="Kang M."/>
        </authorList>
    </citation>
    <scope>NUCLEOTIDE SEQUENCE</scope>
    <source>
        <strain evidence="2">KVB221</strain>
    </source>
</reference>
<sequence length="711" mass="75426">MKHCLPIILGILFVTPFPLEGSSATAWPDSDAFNRQQQLIRQATCVGGSGSTLSTELNAAILGGETTTEPATRTVFHVSPDGDDKWNGLLPSPNLERMDGPFASIERARDAARAIGGQNTIALGSGDYYLAKPIVFDARDANLIITARCNETPVLHGGPLVHGWKRGGDRRWSAPLSLSAGGEVGDLFVNGVVQTRARFPNAPNNGDPTKGWLFAAKCEPPIDPWQGNTRFCFHPGDLPALGDLKGLVANIVGGFQPGSQWSNDTLPVVSIDAASRTIGTEGTGYFFTAEGSRYFLAGGEALLDVPGEWWYDAVDSQIDYIPTDQLLPNSGVVAGVLATFFRLEGADGMVVSGLQFRDGAPQGSGKVGTNTRGFGAIRLERANRVRLLGNVIKNIGVGIHVSESEDVLVAGNLIEDVAGNGIYIGTTYGSFGKSNGARILSNYIHDVGRVYFEAAGISFQAADNIRIANNLIENVAQFGIGGGSAWGPEDAVHGAVIEHNVIRNANQRTADGGAIKLMGAQADPLNSTIRYNLVTGTGHLMNRADGTFWPPGYDNINEWPTPISWAIYTDGKASGVRIEGNTLSGNVSAIGINGGWNILVTGNLIAHGSGAVFRVDDATGRGWRPQWARPNRIEENTVSVDSDSGIVACVNAPDHGLGYVQFARNRYSGNLNDRSFRLNPGIMPWGNFGSLSDLQKAGVDKDSVIGVSSGK</sequence>
<organism evidence="2 3">
    <name type="scientific">Rhizobium setariae</name>
    <dbReference type="NCBI Taxonomy" id="2801340"/>
    <lineage>
        <taxon>Bacteria</taxon>
        <taxon>Pseudomonadati</taxon>
        <taxon>Pseudomonadota</taxon>
        <taxon>Alphaproteobacteria</taxon>
        <taxon>Hyphomicrobiales</taxon>
        <taxon>Rhizobiaceae</taxon>
        <taxon>Rhizobium/Agrobacterium group</taxon>
        <taxon>Rhizobium</taxon>
    </lineage>
</organism>
<dbReference type="Pfam" id="PF13229">
    <property type="entry name" value="Beta_helix"/>
    <property type="match status" value="1"/>
</dbReference>
<accession>A0A936YUS2</accession>
<dbReference type="AlphaFoldDB" id="A0A936YUS2"/>
<dbReference type="PANTHER" id="PTHR36453:SF1">
    <property type="entry name" value="RIGHT HANDED BETA HELIX DOMAIN-CONTAINING PROTEIN"/>
    <property type="match status" value="1"/>
</dbReference>
<dbReference type="Proteomes" id="UP000633219">
    <property type="component" value="Unassembled WGS sequence"/>
</dbReference>
<dbReference type="EMBL" id="JAEQNC010000009">
    <property type="protein sequence ID" value="MBL0373696.1"/>
    <property type="molecule type" value="Genomic_DNA"/>
</dbReference>